<accession>A0A5N6U9N1</accession>
<evidence type="ECO:0000256" key="2">
    <source>
        <dbReference type="ARBA" id="ARBA00022630"/>
    </source>
</evidence>
<dbReference type="EMBL" id="ML742023">
    <property type="protein sequence ID" value="KAE8155322.1"/>
    <property type="molecule type" value="Genomic_DNA"/>
</dbReference>
<organism evidence="6 7">
    <name type="scientific">Aspergillus avenaceus</name>
    <dbReference type="NCBI Taxonomy" id="36643"/>
    <lineage>
        <taxon>Eukaryota</taxon>
        <taxon>Fungi</taxon>
        <taxon>Dikarya</taxon>
        <taxon>Ascomycota</taxon>
        <taxon>Pezizomycotina</taxon>
        <taxon>Eurotiomycetes</taxon>
        <taxon>Eurotiomycetidae</taxon>
        <taxon>Eurotiales</taxon>
        <taxon>Aspergillaceae</taxon>
        <taxon>Aspergillus</taxon>
        <taxon>Aspergillus subgen. Circumdati</taxon>
    </lineage>
</organism>
<dbReference type="Gene3D" id="3.30.70.2450">
    <property type="match status" value="1"/>
</dbReference>
<dbReference type="InterPro" id="IPR036188">
    <property type="entry name" value="FAD/NAD-bd_sf"/>
</dbReference>
<dbReference type="InterPro" id="IPR002938">
    <property type="entry name" value="FAD-bd"/>
</dbReference>
<dbReference type="Proteomes" id="UP000325780">
    <property type="component" value="Unassembled WGS sequence"/>
</dbReference>
<dbReference type="Gene3D" id="3.50.50.60">
    <property type="entry name" value="FAD/NAD(P)-binding domain"/>
    <property type="match status" value="1"/>
</dbReference>
<evidence type="ECO:0000313" key="7">
    <source>
        <dbReference type="Proteomes" id="UP000325780"/>
    </source>
</evidence>
<name>A0A5N6U9N1_ASPAV</name>
<keyword evidence="7" id="KW-1185">Reference proteome</keyword>
<feature type="domain" description="FAD-binding" evidence="5">
    <location>
        <begin position="5"/>
        <end position="350"/>
    </location>
</feature>
<protein>
    <submittedName>
        <fullName evidence="6">FAD binding domain-containing protein</fullName>
    </submittedName>
</protein>
<evidence type="ECO:0000313" key="6">
    <source>
        <dbReference type="EMBL" id="KAE8155322.1"/>
    </source>
</evidence>
<dbReference type="AlphaFoldDB" id="A0A5N6U9N1"/>
<dbReference type="GO" id="GO:0071949">
    <property type="term" value="F:FAD binding"/>
    <property type="evidence" value="ECO:0007669"/>
    <property type="project" value="InterPro"/>
</dbReference>
<proteinExistence type="predicted"/>
<reference evidence="6 7" key="1">
    <citation type="submission" date="2019-04" db="EMBL/GenBank/DDBJ databases">
        <title>Friends and foes A comparative genomics study of 23 Aspergillus species from section Flavi.</title>
        <authorList>
            <consortium name="DOE Joint Genome Institute"/>
            <person name="Kjaerbolling I."/>
            <person name="Vesth T."/>
            <person name="Frisvad J.C."/>
            <person name="Nybo J.L."/>
            <person name="Theobald S."/>
            <person name="Kildgaard S."/>
            <person name="Isbrandt T."/>
            <person name="Kuo A."/>
            <person name="Sato A."/>
            <person name="Lyhne E.K."/>
            <person name="Kogle M.E."/>
            <person name="Wiebenga A."/>
            <person name="Kun R.S."/>
            <person name="Lubbers R.J."/>
            <person name="Makela M.R."/>
            <person name="Barry K."/>
            <person name="Chovatia M."/>
            <person name="Clum A."/>
            <person name="Daum C."/>
            <person name="Haridas S."/>
            <person name="He G."/>
            <person name="LaButti K."/>
            <person name="Lipzen A."/>
            <person name="Mondo S."/>
            <person name="Riley R."/>
            <person name="Salamov A."/>
            <person name="Simmons B.A."/>
            <person name="Magnuson J.K."/>
            <person name="Henrissat B."/>
            <person name="Mortensen U.H."/>
            <person name="Larsen T.O."/>
            <person name="Devries R.P."/>
            <person name="Grigoriev I.V."/>
            <person name="Machida M."/>
            <person name="Baker S.E."/>
            <person name="Andersen M.R."/>
        </authorList>
    </citation>
    <scope>NUCLEOTIDE SEQUENCE [LARGE SCALE GENOMIC DNA]</scope>
    <source>
        <strain evidence="6 7">IBT 18842</strain>
    </source>
</reference>
<evidence type="ECO:0000256" key="1">
    <source>
        <dbReference type="ARBA" id="ARBA00001974"/>
    </source>
</evidence>
<dbReference type="GO" id="GO:0016709">
    <property type="term" value="F:oxidoreductase activity, acting on paired donors, with incorporation or reduction of molecular oxygen, NAD(P)H as one donor, and incorporation of one atom of oxygen"/>
    <property type="evidence" value="ECO:0007669"/>
    <property type="project" value="UniProtKB-ARBA"/>
</dbReference>
<dbReference type="PRINTS" id="PR00420">
    <property type="entry name" value="RNGMNOXGNASE"/>
</dbReference>
<dbReference type="SUPFAM" id="SSF51905">
    <property type="entry name" value="FAD/NAD(P)-binding domain"/>
    <property type="match status" value="1"/>
</dbReference>
<keyword evidence="2" id="KW-0285">Flavoprotein</keyword>
<sequence>MTMTRTDVFIVGAGPTGLVLALWLTRQGVNVRIFDKSEAMASTSRALGIHARVLELYRQLDLADDVVANGHKLEATNIWCGGAHKTHIPFGNLGVELTPYPFLHIYPQDQHERLLERRLNSMGVYVERNRELIDYQEHESYVTARFRHSANSLTDNDHIETCEATFIAGCDGAHSAVRHATGLGFDGATYSQLFYVADIEGTGSALNGQGHASMNNSDFFLLLGYDEHRARINGAVEESVLTKDISNLTLEDVAPNISKAVDVQIEKVNWFSTYRVHHRVAESFRKGRAFLVGDAAHIHSPVGGQGMNTGIGDAINLAWKFAAVIQGKADMSILDTYDIERHAFATTLVHTTDSMFNALTSGGYLTSFVRSFFIPYISPILAKFNRFRERVFRGASQIMINYQHSALSAGCAGSIQGGDRVPWAPVGKVDNFDSLKDITWQVQVYGDVKDEMKEWCRSKGIPLHIFPWDEKYHSVGFGKDAGYLIRPDSYIAVAEASGLPAAYEKYLDDNCIQL</sequence>
<dbReference type="PANTHER" id="PTHR43004">
    <property type="entry name" value="TRK SYSTEM POTASSIUM UPTAKE PROTEIN"/>
    <property type="match status" value="1"/>
</dbReference>
<evidence type="ECO:0000259" key="5">
    <source>
        <dbReference type="Pfam" id="PF01494"/>
    </source>
</evidence>
<evidence type="ECO:0000256" key="3">
    <source>
        <dbReference type="ARBA" id="ARBA00022827"/>
    </source>
</evidence>
<dbReference type="Pfam" id="PF01494">
    <property type="entry name" value="FAD_binding_3"/>
    <property type="match status" value="1"/>
</dbReference>
<keyword evidence="3" id="KW-0274">FAD</keyword>
<comment type="cofactor">
    <cofactor evidence="1">
        <name>FAD</name>
        <dbReference type="ChEBI" id="CHEBI:57692"/>
    </cofactor>
</comment>
<keyword evidence="4" id="KW-0560">Oxidoreductase</keyword>
<dbReference type="InterPro" id="IPR050641">
    <property type="entry name" value="RIFMO-like"/>
</dbReference>
<dbReference type="OrthoDB" id="2096480at2759"/>
<evidence type="ECO:0000256" key="4">
    <source>
        <dbReference type="ARBA" id="ARBA00023002"/>
    </source>
</evidence>
<gene>
    <name evidence="6" type="ORF">BDV25DRAFT_146490</name>
</gene>
<dbReference type="PANTHER" id="PTHR43004:SF19">
    <property type="entry name" value="BINDING MONOOXYGENASE, PUTATIVE (JCVI)-RELATED"/>
    <property type="match status" value="1"/>
</dbReference>